<sequence length="65" mass="7008">MDALYAATDQAIQKLTAPPTVESERVANKLPQVSDMVDAIVKKAPVEASAMLVQFKDVSWSAMNS</sequence>
<proteinExistence type="predicted"/>
<dbReference type="AlphaFoldDB" id="A0A7V7TJK3"/>
<dbReference type="InterPro" id="IPR054257">
    <property type="entry name" value="DUF6988"/>
</dbReference>
<dbReference type="Pfam" id="PF22491">
    <property type="entry name" value="DUF6988"/>
    <property type="match status" value="1"/>
</dbReference>
<evidence type="ECO:0000313" key="1">
    <source>
        <dbReference type="EMBL" id="KAB0498274.1"/>
    </source>
</evidence>
<gene>
    <name evidence="1" type="ORF">F7R14_27435</name>
</gene>
<name>A0A7V7TJK3_9PSED</name>
<accession>A0A7V7TJK3</accession>
<evidence type="ECO:0000313" key="2">
    <source>
        <dbReference type="Proteomes" id="UP000434925"/>
    </source>
</evidence>
<organism evidence="1 2">
    <name type="scientific">Pseudomonas lini</name>
    <dbReference type="NCBI Taxonomy" id="163011"/>
    <lineage>
        <taxon>Bacteria</taxon>
        <taxon>Pseudomonadati</taxon>
        <taxon>Pseudomonadota</taxon>
        <taxon>Gammaproteobacteria</taxon>
        <taxon>Pseudomonadales</taxon>
        <taxon>Pseudomonadaceae</taxon>
        <taxon>Pseudomonas</taxon>
    </lineage>
</organism>
<dbReference type="EMBL" id="VZPO01000013">
    <property type="protein sequence ID" value="KAB0498274.1"/>
    <property type="molecule type" value="Genomic_DNA"/>
</dbReference>
<comment type="caution">
    <text evidence="1">The sequence shown here is derived from an EMBL/GenBank/DDBJ whole genome shotgun (WGS) entry which is preliminary data.</text>
</comment>
<reference evidence="1 2" key="1">
    <citation type="submission" date="2019-09" db="EMBL/GenBank/DDBJ databases">
        <title>Draft genome sequences of 48 bacterial type strains from the CCUG.</title>
        <authorList>
            <person name="Tunovic T."/>
            <person name="Pineiro-Iglesias B."/>
            <person name="Unosson C."/>
            <person name="Inganas E."/>
            <person name="Ohlen M."/>
            <person name="Cardew S."/>
            <person name="Jensie-Markopoulos S."/>
            <person name="Salva-Serra F."/>
            <person name="Jaen-Luchoro D."/>
            <person name="Karlsson R."/>
            <person name="Svensson-Stadler L."/>
            <person name="Chun J."/>
            <person name="Moore E."/>
        </authorList>
    </citation>
    <scope>NUCLEOTIDE SEQUENCE [LARGE SCALE GENOMIC DNA]</scope>
    <source>
        <strain evidence="1 2">CCUG 51522</strain>
    </source>
</reference>
<dbReference type="Proteomes" id="UP000434925">
    <property type="component" value="Unassembled WGS sequence"/>
</dbReference>
<protein>
    <submittedName>
        <fullName evidence="1">Uncharacterized protein</fullName>
    </submittedName>
</protein>